<accession>A0ABV2AQG8</accession>
<gene>
    <name evidence="2" type="ORF">MHBO_003443</name>
</gene>
<dbReference type="Proteomes" id="UP001439008">
    <property type="component" value="Unassembled WGS sequence"/>
</dbReference>
<feature type="transmembrane region" description="Helical" evidence="1">
    <location>
        <begin position="74"/>
        <end position="97"/>
    </location>
</feature>
<evidence type="ECO:0000313" key="3">
    <source>
        <dbReference type="Proteomes" id="UP001439008"/>
    </source>
</evidence>
<comment type="caution">
    <text evidence="2">The sequence shown here is derived from an EMBL/GenBank/DDBJ whole genome shotgun (WGS) entry which is preliminary data.</text>
</comment>
<feature type="transmembrane region" description="Helical" evidence="1">
    <location>
        <begin position="109"/>
        <end position="130"/>
    </location>
</feature>
<name>A0ABV2AQG8_9EUKA</name>
<feature type="transmembrane region" description="Helical" evidence="1">
    <location>
        <begin position="170"/>
        <end position="195"/>
    </location>
</feature>
<proteinExistence type="predicted"/>
<keyword evidence="1" id="KW-1133">Transmembrane helix</keyword>
<sequence length="238" mass="27339">MTFKSQNSSILKLKKRIHRRYSTNINISRNETIFHFSYSIVFLLTGFFVLFSHLPDKPWKFSVLEKWFDSPPKQSLVLKSLLMSTCVLSAFQAIFIIRKWWKSFLPTNLTIGYLLLRVTVSVVLLCSAASGLDGLLLLTFLLLYELPQIPSLCARLFVEENERLSETDAKLFSAHFILFVATRILAALFFNGILIPFAKIFATKFLALLFILVSISSGLFQILSRLRKTRIYNLLSLL</sequence>
<evidence type="ECO:0000313" key="2">
    <source>
        <dbReference type="EMBL" id="MES1921915.1"/>
    </source>
</evidence>
<keyword evidence="1" id="KW-0812">Transmembrane</keyword>
<organism evidence="2 3">
    <name type="scientific">Bonamia ostreae</name>
    <dbReference type="NCBI Taxonomy" id="126728"/>
    <lineage>
        <taxon>Eukaryota</taxon>
        <taxon>Sar</taxon>
        <taxon>Rhizaria</taxon>
        <taxon>Endomyxa</taxon>
        <taxon>Ascetosporea</taxon>
        <taxon>Haplosporida</taxon>
        <taxon>Bonamia</taxon>
    </lineage>
</organism>
<keyword evidence="3" id="KW-1185">Reference proteome</keyword>
<reference evidence="2 3" key="1">
    <citation type="journal article" date="2024" name="BMC Biol.">
        <title>Comparative genomics of Ascetosporea gives new insight into the evolutionary basis for animal parasitism in Rhizaria.</title>
        <authorList>
            <person name="Hiltunen Thoren M."/>
            <person name="Onut-Brannstrom I."/>
            <person name="Alfjorden A."/>
            <person name="Peckova H."/>
            <person name="Swords F."/>
            <person name="Hooper C."/>
            <person name="Holzer A.S."/>
            <person name="Bass D."/>
            <person name="Burki F."/>
        </authorList>
    </citation>
    <scope>NUCLEOTIDE SEQUENCE [LARGE SCALE GENOMIC DNA]</scope>
    <source>
        <strain evidence="2">20-A016</strain>
    </source>
</reference>
<keyword evidence="1" id="KW-0472">Membrane</keyword>
<protein>
    <submittedName>
        <fullName evidence="2">Uncharacterized protein</fullName>
    </submittedName>
</protein>
<dbReference type="EMBL" id="JBDODL010001934">
    <property type="protein sequence ID" value="MES1921915.1"/>
    <property type="molecule type" value="Genomic_DNA"/>
</dbReference>
<feature type="transmembrane region" description="Helical" evidence="1">
    <location>
        <begin position="33"/>
        <end position="54"/>
    </location>
</feature>
<feature type="transmembrane region" description="Helical" evidence="1">
    <location>
        <begin position="201"/>
        <end position="223"/>
    </location>
</feature>
<evidence type="ECO:0000256" key="1">
    <source>
        <dbReference type="SAM" id="Phobius"/>
    </source>
</evidence>